<protein>
    <submittedName>
        <fullName evidence="1">Uncharacterized protein</fullName>
    </submittedName>
</protein>
<reference evidence="1 2" key="1">
    <citation type="submission" date="2020-07" db="EMBL/GenBank/DDBJ databases">
        <title>Sequencing the genomes of 1000 actinobacteria strains.</title>
        <authorList>
            <person name="Klenk H.-P."/>
        </authorList>
    </citation>
    <scope>NUCLEOTIDE SEQUENCE [LARGE SCALE GENOMIC DNA]</scope>
    <source>
        <strain evidence="1 2">CXB654</strain>
    </source>
</reference>
<dbReference type="RefSeq" id="WP_179642150.1">
    <property type="nucleotide sequence ID" value="NZ_BAAAYY010000024.1"/>
</dbReference>
<dbReference type="EMBL" id="JACCCC010000001">
    <property type="protein sequence ID" value="NYE45981.1"/>
    <property type="molecule type" value="Genomic_DNA"/>
</dbReference>
<name>A0A852TQZ9_9ACTN</name>
<dbReference type="Proteomes" id="UP000589036">
    <property type="component" value="Unassembled WGS sequence"/>
</dbReference>
<accession>A0A852TQZ9</accession>
<evidence type="ECO:0000313" key="1">
    <source>
        <dbReference type="EMBL" id="NYE45981.1"/>
    </source>
</evidence>
<organism evidence="1 2">
    <name type="scientific">Spinactinospora alkalitolerans</name>
    <dbReference type="NCBI Taxonomy" id="687207"/>
    <lineage>
        <taxon>Bacteria</taxon>
        <taxon>Bacillati</taxon>
        <taxon>Actinomycetota</taxon>
        <taxon>Actinomycetes</taxon>
        <taxon>Streptosporangiales</taxon>
        <taxon>Nocardiopsidaceae</taxon>
        <taxon>Spinactinospora</taxon>
    </lineage>
</organism>
<gene>
    <name evidence="1" type="ORF">HDA32_001101</name>
</gene>
<proteinExistence type="predicted"/>
<keyword evidence="2" id="KW-1185">Reference proteome</keyword>
<evidence type="ECO:0000313" key="2">
    <source>
        <dbReference type="Proteomes" id="UP000589036"/>
    </source>
</evidence>
<sequence>MDVHELAVRIRDASYGAASAEAVRRQVAGIEQVLGAHADDFGYDRGDLSVEQAAALEENYTAERDLPVVAADDIRDLYEAHEPGAVPHNDDVIVIAVDPSLWEDYAIVSAGEAGALGFRVLYRATQLAERLGGAELTDDLAEEIAWEVTSEVSPR</sequence>
<dbReference type="AlphaFoldDB" id="A0A852TQZ9"/>
<comment type="caution">
    <text evidence="1">The sequence shown here is derived from an EMBL/GenBank/DDBJ whole genome shotgun (WGS) entry which is preliminary data.</text>
</comment>